<dbReference type="InterPro" id="IPR029058">
    <property type="entry name" value="AB_hydrolase_fold"/>
</dbReference>
<evidence type="ECO:0000313" key="6">
    <source>
        <dbReference type="Proteomes" id="UP001150941"/>
    </source>
</evidence>
<protein>
    <submittedName>
        <fullName evidence="5">Alpha/Beta hydrolase protein</fullName>
    </submittedName>
</protein>
<evidence type="ECO:0000256" key="3">
    <source>
        <dbReference type="SAM" id="MobiDB-lite"/>
    </source>
</evidence>
<dbReference type="GO" id="GO:0017000">
    <property type="term" value="P:antibiotic biosynthetic process"/>
    <property type="evidence" value="ECO:0007669"/>
    <property type="project" value="UniProtKB-ARBA"/>
</dbReference>
<feature type="region of interest" description="Disordered" evidence="3">
    <location>
        <begin position="195"/>
        <end position="226"/>
    </location>
</feature>
<dbReference type="InterPro" id="IPR000639">
    <property type="entry name" value="Epox_hydrolase-like"/>
</dbReference>
<dbReference type="AlphaFoldDB" id="A0A9W9TYE8"/>
<dbReference type="Proteomes" id="UP001150941">
    <property type="component" value="Unassembled WGS sequence"/>
</dbReference>
<feature type="compositionally biased region" description="Basic and acidic residues" evidence="3">
    <location>
        <begin position="207"/>
        <end position="220"/>
    </location>
</feature>
<keyword evidence="6" id="KW-1185">Reference proteome</keyword>
<dbReference type="GO" id="GO:0016787">
    <property type="term" value="F:hydrolase activity"/>
    <property type="evidence" value="ECO:0007669"/>
    <property type="project" value="UniProtKB-KW"/>
</dbReference>
<dbReference type="Gene3D" id="3.40.50.1820">
    <property type="entry name" value="alpha/beta hydrolase"/>
    <property type="match status" value="1"/>
</dbReference>
<dbReference type="OrthoDB" id="284184at2759"/>
<keyword evidence="1 5" id="KW-0378">Hydrolase</keyword>
<dbReference type="GO" id="GO:0072330">
    <property type="term" value="P:monocarboxylic acid biosynthetic process"/>
    <property type="evidence" value="ECO:0007669"/>
    <property type="project" value="UniProtKB-ARBA"/>
</dbReference>
<organism evidence="5 6">
    <name type="scientific">Penicillium chermesinum</name>
    <dbReference type="NCBI Taxonomy" id="63820"/>
    <lineage>
        <taxon>Eukaryota</taxon>
        <taxon>Fungi</taxon>
        <taxon>Dikarya</taxon>
        <taxon>Ascomycota</taxon>
        <taxon>Pezizomycotina</taxon>
        <taxon>Eurotiomycetes</taxon>
        <taxon>Eurotiomycetidae</taxon>
        <taxon>Eurotiales</taxon>
        <taxon>Aspergillaceae</taxon>
        <taxon>Penicillium</taxon>
    </lineage>
</organism>
<dbReference type="PANTHER" id="PTHR43329">
    <property type="entry name" value="EPOXIDE HYDROLASE"/>
    <property type="match status" value="1"/>
</dbReference>
<dbReference type="PRINTS" id="PR00412">
    <property type="entry name" value="EPOXHYDRLASE"/>
</dbReference>
<dbReference type="EMBL" id="JAPQKS010000002">
    <property type="protein sequence ID" value="KAJ5246234.1"/>
    <property type="molecule type" value="Genomic_DNA"/>
</dbReference>
<feature type="domain" description="AB hydrolase-1" evidence="4">
    <location>
        <begin position="28"/>
        <end position="146"/>
    </location>
</feature>
<comment type="similarity">
    <text evidence="2">Belongs to the AB hydrolase superfamily. Epoxide hydrolase family.</text>
</comment>
<evidence type="ECO:0000256" key="2">
    <source>
        <dbReference type="ARBA" id="ARBA00038334"/>
    </source>
</evidence>
<dbReference type="PRINTS" id="PR00111">
    <property type="entry name" value="ABHYDROLASE"/>
</dbReference>
<evidence type="ECO:0000256" key="1">
    <source>
        <dbReference type="ARBA" id="ARBA00022801"/>
    </source>
</evidence>
<dbReference type="GeneID" id="83197817"/>
<reference evidence="5" key="1">
    <citation type="submission" date="2022-11" db="EMBL/GenBank/DDBJ databases">
        <authorList>
            <person name="Petersen C."/>
        </authorList>
    </citation>
    <scope>NUCLEOTIDE SEQUENCE</scope>
    <source>
        <strain evidence="5">IBT 19713</strain>
    </source>
</reference>
<dbReference type="Pfam" id="PF00561">
    <property type="entry name" value="Abhydrolase_1"/>
    <property type="match status" value="1"/>
</dbReference>
<dbReference type="SUPFAM" id="SSF53474">
    <property type="entry name" value="alpha/beta-Hydrolases"/>
    <property type="match status" value="1"/>
</dbReference>
<comment type="caution">
    <text evidence="5">The sequence shown here is derived from an EMBL/GenBank/DDBJ whole genome shotgun (WGS) entry which is preliminary data.</text>
</comment>
<evidence type="ECO:0000313" key="5">
    <source>
        <dbReference type="EMBL" id="KAJ5246234.1"/>
    </source>
</evidence>
<evidence type="ECO:0000259" key="4">
    <source>
        <dbReference type="Pfam" id="PF00561"/>
    </source>
</evidence>
<sequence length="354" mass="40114">MATYTEHEVTYAGGKKIHYLAAGPVNGPLVLFIHGWPATAITWRHQLDAFAAVGFRAVAPDMPGYGQSTSRRLLDDYCQEALVEGMMALLADTGRKAAVWVGHDWGSGVTSSVAIQHPETVKALVSICVPYSTLELGWDQFLPLVNRDIYPEDEYEFGQWDYMRRYEEEFEEAVAWCNKDIAGYCNALMQKPGARPDRTLPAHTAKVRREGPLGGREKPPSVDMTGPPMLPAEVWDSFIKDMERTGFWTGCAYYMHHQRNAEYNGKKDRRLKQPVLFVHATWDLVCDTKTSRLIEPMREACSDLTEVTLDASHWVPFEKPRELNAALFRFIVNSLPSEWPGFWDSGYTTRKSDL</sequence>
<accession>A0A9W9TYE8</accession>
<gene>
    <name evidence="5" type="ORF">N7468_001217</name>
</gene>
<dbReference type="RefSeq" id="XP_058333655.1">
    <property type="nucleotide sequence ID" value="XM_058470514.1"/>
</dbReference>
<proteinExistence type="inferred from homology"/>
<name>A0A9W9TYE8_9EURO</name>
<dbReference type="InterPro" id="IPR000073">
    <property type="entry name" value="AB_hydrolase_1"/>
</dbReference>
<reference evidence="5" key="2">
    <citation type="journal article" date="2023" name="IMA Fungus">
        <title>Comparative genomic study of the Penicillium genus elucidates a diverse pangenome and 15 lateral gene transfer events.</title>
        <authorList>
            <person name="Petersen C."/>
            <person name="Sorensen T."/>
            <person name="Nielsen M.R."/>
            <person name="Sondergaard T.E."/>
            <person name="Sorensen J.L."/>
            <person name="Fitzpatrick D.A."/>
            <person name="Frisvad J.C."/>
            <person name="Nielsen K.L."/>
        </authorList>
    </citation>
    <scope>NUCLEOTIDE SEQUENCE</scope>
    <source>
        <strain evidence="5">IBT 19713</strain>
    </source>
</reference>